<evidence type="ECO:0008006" key="10">
    <source>
        <dbReference type="Google" id="ProtNLM"/>
    </source>
</evidence>
<evidence type="ECO:0000256" key="3">
    <source>
        <dbReference type="ARBA" id="ARBA00022692"/>
    </source>
</evidence>
<dbReference type="OrthoDB" id="860at2759"/>
<accession>A0A6A6A6A3</accession>
<evidence type="ECO:0000256" key="4">
    <source>
        <dbReference type="ARBA" id="ARBA00022989"/>
    </source>
</evidence>
<feature type="transmembrane region" description="Helical" evidence="6">
    <location>
        <begin position="95"/>
        <end position="114"/>
    </location>
</feature>
<evidence type="ECO:0000313" key="9">
    <source>
        <dbReference type="Proteomes" id="UP000799771"/>
    </source>
</evidence>
<dbReference type="InterPro" id="IPR007248">
    <property type="entry name" value="Mpv17_PMP22"/>
</dbReference>
<comment type="subcellular location">
    <subcellularLocation>
        <location evidence="1">Membrane</location>
        <topology evidence="1">Multi-pass membrane protein</topology>
    </subcellularLocation>
</comment>
<keyword evidence="3 6" id="KW-0812">Transmembrane</keyword>
<protein>
    <recommendedName>
        <fullName evidence="10">Integral membrane protein</fullName>
    </recommendedName>
</protein>
<dbReference type="Proteomes" id="UP000799771">
    <property type="component" value="Unassembled WGS sequence"/>
</dbReference>
<feature type="compositionally biased region" description="Pro residues" evidence="7">
    <location>
        <begin position="259"/>
        <end position="273"/>
    </location>
</feature>
<evidence type="ECO:0000256" key="1">
    <source>
        <dbReference type="ARBA" id="ARBA00004141"/>
    </source>
</evidence>
<keyword evidence="9" id="KW-1185">Reference proteome</keyword>
<feature type="compositionally biased region" description="Basic and acidic residues" evidence="7">
    <location>
        <begin position="248"/>
        <end position="257"/>
    </location>
</feature>
<dbReference type="Pfam" id="PF04117">
    <property type="entry name" value="Mpv17_PMP22"/>
    <property type="match status" value="1"/>
</dbReference>
<reference evidence="8" key="1">
    <citation type="journal article" date="2020" name="Stud. Mycol.">
        <title>101 Dothideomycetes genomes: a test case for predicting lifestyles and emergence of pathogens.</title>
        <authorList>
            <person name="Haridas S."/>
            <person name="Albert R."/>
            <person name="Binder M."/>
            <person name="Bloem J."/>
            <person name="Labutti K."/>
            <person name="Salamov A."/>
            <person name="Andreopoulos B."/>
            <person name="Baker S."/>
            <person name="Barry K."/>
            <person name="Bills G."/>
            <person name="Bluhm B."/>
            <person name="Cannon C."/>
            <person name="Castanera R."/>
            <person name="Culley D."/>
            <person name="Daum C."/>
            <person name="Ezra D."/>
            <person name="Gonzalez J."/>
            <person name="Henrissat B."/>
            <person name="Kuo A."/>
            <person name="Liang C."/>
            <person name="Lipzen A."/>
            <person name="Lutzoni F."/>
            <person name="Magnuson J."/>
            <person name="Mondo S."/>
            <person name="Nolan M."/>
            <person name="Ohm R."/>
            <person name="Pangilinan J."/>
            <person name="Park H.-J."/>
            <person name="Ramirez L."/>
            <person name="Alfaro M."/>
            <person name="Sun H."/>
            <person name="Tritt A."/>
            <person name="Yoshinaga Y."/>
            <person name="Zwiers L.-H."/>
            <person name="Turgeon B."/>
            <person name="Goodwin S."/>
            <person name="Spatafora J."/>
            <person name="Crous P."/>
            <person name="Grigoriev I."/>
        </authorList>
    </citation>
    <scope>NUCLEOTIDE SEQUENCE</scope>
    <source>
        <strain evidence="8">CBS 119687</strain>
    </source>
</reference>
<organism evidence="8 9">
    <name type="scientific">Dothidotthia symphoricarpi CBS 119687</name>
    <dbReference type="NCBI Taxonomy" id="1392245"/>
    <lineage>
        <taxon>Eukaryota</taxon>
        <taxon>Fungi</taxon>
        <taxon>Dikarya</taxon>
        <taxon>Ascomycota</taxon>
        <taxon>Pezizomycotina</taxon>
        <taxon>Dothideomycetes</taxon>
        <taxon>Pleosporomycetidae</taxon>
        <taxon>Pleosporales</taxon>
        <taxon>Dothidotthiaceae</taxon>
        <taxon>Dothidotthia</taxon>
    </lineage>
</organism>
<dbReference type="GeneID" id="54411189"/>
<evidence type="ECO:0000313" key="8">
    <source>
        <dbReference type="EMBL" id="KAF2126447.1"/>
    </source>
</evidence>
<gene>
    <name evidence="8" type="ORF">P153DRAFT_388487</name>
</gene>
<dbReference type="PANTHER" id="PTHR11266:SF93">
    <property type="entry name" value="INTEGRAL MEMBRANE PROTEIN 25D9-6"/>
    <property type="match status" value="1"/>
</dbReference>
<keyword evidence="5 6" id="KW-0472">Membrane</keyword>
<dbReference type="RefSeq" id="XP_033520839.1">
    <property type="nucleotide sequence ID" value="XM_033670757.1"/>
</dbReference>
<evidence type="ECO:0000256" key="5">
    <source>
        <dbReference type="ARBA" id="ARBA00023136"/>
    </source>
</evidence>
<dbReference type="AlphaFoldDB" id="A0A6A6A6A3"/>
<evidence type="ECO:0000256" key="2">
    <source>
        <dbReference type="ARBA" id="ARBA00006824"/>
    </source>
</evidence>
<proteinExistence type="inferred from homology"/>
<evidence type="ECO:0000256" key="7">
    <source>
        <dbReference type="SAM" id="MobiDB-lite"/>
    </source>
</evidence>
<name>A0A6A6A6A3_9PLEO</name>
<dbReference type="EMBL" id="ML977513">
    <property type="protein sequence ID" value="KAF2126447.1"/>
    <property type="molecule type" value="Genomic_DNA"/>
</dbReference>
<sequence>MSVKFEKDTVKTTADAIDAAGKGDLLQGVGAALTKGGGGLNGYLAAYLGQLQSNPLRTKMLTSGTLSGLQEFTASWIAHDRSKNGTYMTSRVPKMAIYGALISAPLGHVLISMLQKVFQGRKSFKAKILQILASNLIISPIQNGVYLTSMALIAGARTFHQVRATVKAGFWPVMKVSWVVSPISLAFAQQFLPENTWVPFFNIIGFIIGTYINASTKKKRLAALRRKHYGDASGRDYNSGRSQAGGRPGDDYDRNDRPSGPPGPPGQPGPPRY</sequence>
<feature type="region of interest" description="Disordered" evidence="7">
    <location>
        <begin position="230"/>
        <end position="273"/>
    </location>
</feature>
<feature type="transmembrane region" description="Helical" evidence="6">
    <location>
        <begin position="197"/>
        <end position="216"/>
    </location>
</feature>
<feature type="transmembrane region" description="Helical" evidence="6">
    <location>
        <begin position="134"/>
        <end position="156"/>
    </location>
</feature>
<comment type="similarity">
    <text evidence="2 6">Belongs to the peroxisomal membrane protein PXMP2/4 family.</text>
</comment>
<dbReference type="GO" id="GO:0005778">
    <property type="term" value="C:peroxisomal membrane"/>
    <property type="evidence" value="ECO:0007669"/>
    <property type="project" value="TreeGrafter"/>
</dbReference>
<feature type="transmembrane region" description="Helical" evidence="6">
    <location>
        <begin position="168"/>
        <end position="191"/>
    </location>
</feature>
<evidence type="ECO:0000256" key="6">
    <source>
        <dbReference type="RuleBase" id="RU363053"/>
    </source>
</evidence>
<dbReference type="PANTHER" id="PTHR11266">
    <property type="entry name" value="PEROXISOMAL MEMBRANE PROTEIN 2, PXMP2 MPV17"/>
    <property type="match status" value="1"/>
</dbReference>
<keyword evidence="4 6" id="KW-1133">Transmembrane helix</keyword>